<comment type="caution">
    <text evidence="2">The sequence shown here is derived from an EMBL/GenBank/DDBJ whole genome shotgun (WGS) entry which is preliminary data.</text>
</comment>
<sequence length="98" mass="11301">MYFCELENFEGVLTNDMLPYQWSPKFDDNNTVLKDELTVLHDSVKYASQLQNRSTFKIHKDNRASITASSNKKSANQENSKKNIQNSPINSKNKCLLE</sequence>
<feature type="compositionally biased region" description="Polar residues" evidence="1">
    <location>
        <begin position="64"/>
        <end position="98"/>
    </location>
</feature>
<feature type="region of interest" description="Disordered" evidence="1">
    <location>
        <begin position="61"/>
        <end position="98"/>
    </location>
</feature>
<evidence type="ECO:0008006" key="4">
    <source>
        <dbReference type="Google" id="ProtNLM"/>
    </source>
</evidence>
<reference evidence="2 3" key="1">
    <citation type="journal article" date="2019" name="Sci. Rep.">
        <title>Orb-weaving spider Araneus ventricosus genome elucidates the spidroin gene catalogue.</title>
        <authorList>
            <person name="Kono N."/>
            <person name="Nakamura H."/>
            <person name="Ohtoshi R."/>
            <person name="Moran D.A.P."/>
            <person name="Shinohara A."/>
            <person name="Yoshida Y."/>
            <person name="Fujiwara M."/>
            <person name="Mori M."/>
            <person name="Tomita M."/>
            <person name="Arakawa K."/>
        </authorList>
    </citation>
    <scope>NUCLEOTIDE SEQUENCE [LARGE SCALE GENOMIC DNA]</scope>
</reference>
<proteinExistence type="predicted"/>
<dbReference type="Proteomes" id="UP000499080">
    <property type="component" value="Unassembled WGS sequence"/>
</dbReference>
<organism evidence="2 3">
    <name type="scientific">Araneus ventricosus</name>
    <name type="common">Orbweaver spider</name>
    <name type="synonym">Epeira ventricosa</name>
    <dbReference type="NCBI Taxonomy" id="182803"/>
    <lineage>
        <taxon>Eukaryota</taxon>
        <taxon>Metazoa</taxon>
        <taxon>Ecdysozoa</taxon>
        <taxon>Arthropoda</taxon>
        <taxon>Chelicerata</taxon>
        <taxon>Arachnida</taxon>
        <taxon>Araneae</taxon>
        <taxon>Araneomorphae</taxon>
        <taxon>Entelegynae</taxon>
        <taxon>Araneoidea</taxon>
        <taxon>Araneidae</taxon>
        <taxon>Araneus</taxon>
    </lineage>
</organism>
<evidence type="ECO:0000256" key="1">
    <source>
        <dbReference type="SAM" id="MobiDB-lite"/>
    </source>
</evidence>
<name>A0A4Y2J398_ARAVE</name>
<accession>A0A4Y2J398</accession>
<evidence type="ECO:0000313" key="3">
    <source>
        <dbReference type="Proteomes" id="UP000499080"/>
    </source>
</evidence>
<protein>
    <recommendedName>
        <fullName evidence="4">RNase H type-1 domain-containing protein</fullName>
    </recommendedName>
</protein>
<gene>
    <name evidence="2" type="ORF">AVEN_32265_1</name>
</gene>
<evidence type="ECO:0000313" key="2">
    <source>
        <dbReference type="EMBL" id="GBM84049.1"/>
    </source>
</evidence>
<dbReference type="AlphaFoldDB" id="A0A4Y2J398"/>
<keyword evidence="3" id="KW-1185">Reference proteome</keyword>
<dbReference type="EMBL" id="BGPR01188395">
    <property type="protein sequence ID" value="GBM84049.1"/>
    <property type="molecule type" value="Genomic_DNA"/>
</dbReference>